<accession>A0A558GXG5</accession>
<dbReference type="EMBL" id="VNFK01000010">
    <property type="protein sequence ID" value="TVU61567.1"/>
    <property type="molecule type" value="Genomic_DNA"/>
</dbReference>
<organism evidence="1 2">
    <name type="scientific">Paenarthrobacter nitroguajacolicus</name>
    <name type="common">Arthrobacter nitroguajacolicus</name>
    <dbReference type="NCBI Taxonomy" id="211146"/>
    <lineage>
        <taxon>Bacteria</taxon>
        <taxon>Bacillati</taxon>
        <taxon>Actinomycetota</taxon>
        <taxon>Actinomycetes</taxon>
        <taxon>Micrococcales</taxon>
        <taxon>Micrococcaceae</taxon>
        <taxon>Paenarthrobacter</taxon>
    </lineage>
</organism>
<evidence type="ECO:0000313" key="1">
    <source>
        <dbReference type="EMBL" id="TVU61567.1"/>
    </source>
</evidence>
<gene>
    <name evidence="1" type="ORF">FQP90_13585</name>
</gene>
<dbReference type="Proteomes" id="UP000316500">
    <property type="component" value="Unassembled WGS sequence"/>
</dbReference>
<dbReference type="OrthoDB" id="4950521at2"/>
<dbReference type="RefSeq" id="WP_144651345.1">
    <property type="nucleotide sequence ID" value="NZ_VNFK01000010.1"/>
</dbReference>
<reference evidence="1 2" key="1">
    <citation type="submission" date="2019-07" db="EMBL/GenBank/DDBJ databases">
        <title>Diversity of Bacteria from Kongsfjorden, Arctic.</title>
        <authorList>
            <person name="Yu Y."/>
        </authorList>
    </citation>
    <scope>NUCLEOTIDE SEQUENCE [LARGE SCALE GENOMIC DNA]</scope>
    <source>
        <strain evidence="1 2">SM1928</strain>
    </source>
</reference>
<comment type="caution">
    <text evidence="1">The sequence shown here is derived from an EMBL/GenBank/DDBJ whole genome shotgun (WGS) entry which is preliminary data.</text>
</comment>
<evidence type="ECO:0000313" key="2">
    <source>
        <dbReference type="Proteomes" id="UP000316500"/>
    </source>
</evidence>
<name>A0A558GXG5_PAENT</name>
<sequence>MAKINDLSQGNLGKVWDAIRKLQYATNQNAMAIGRGGLTVYGGGGITIENGGLYVTGSASITGLLEVAGTINMTGTFTATGDVNLNGPVDIAGNTNITGDVTSAGHFTQTGPTDLNGVTTIAGDTTVTGDFTVTGPTDLNGTTTIAGDTTVTGDFDVNGPMKTTGTLSVEGVTTLRNDLNVTTGGKITAGNVSIDPSLHSGAVKFSSGRVLYDTGSSLIMANGTGSASVSVTSSQVVIEGGTADIHILNNLVGINADLEVTGNTTLNLTTTGSAANVFYDSSSGRLYYKP</sequence>
<evidence type="ECO:0008006" key="3">
    <source>
        <dbReference type="Google" id="ProtNLM"/>
    </source>
</evidence>
<proteinExistence type="predicted"/>
<protein>
    <recommendedName>
        <fullName evidence="3">Polymer-forming cytoskeletal protein</fullName>
    </recommendedName>
</protein>
<dbReference type="AlphaFoldDB" id="A0A558GXG5"/>